<evidence type="ECO:0000256" key="5">
    <source>
        <dbReference type="SAM" id="MobiDB-lite"/>
    </source>
</evidence>
<keyword evidence="3" id="KW-0378">Hydrolase</keyword>
<evidence type="ECO:0000256" key="2">
    <source>
        <dbReference type="ARBA" id="ARBA00022670"/>
    </source>
</evidence>
<protein>
    <recommendedName>
        <fullName evidence="6">Ubiquitin-like protease family profile domain-containing protein</fullName>
    </recommendedName>
</protein>
<keyword evidence="4" id="KW-0788">Thiol protease</keyword>
<keyword evidence="8" id="KW-1185">Reference proteome</keyword>
<dbReference type="PANTHER" id="PTHR12606">
    <property type="entry name" value="SENTRIN/SUMO-SPECIFIC PROTEASE"/>
    <property type="match status" value="1"/>
</dbReference>
<dbReference type="STRING" id="40148.A0A0D9YUN1"/>
<feature type="compositionally biased region" description="Basic and acidic residues" evidence="5">
    <location>
        <begin position="51"/>
        <end position="67"/>
    </location>
</feature>
<dbReference type="AlphaFoldDB" id="A0A0D9YUN1"/>
<evidence type="ECO:0000256" key="4">
    <source>
        <dbReference type="ARBA" id="ARBA00022807"/>
    </source>
</evidence>
<organism evidence="7">
    <name type="scientific">Oryza glumipatula</name>
    <dbReference type="NCBI Taxonomy" id="40148"/>
    <lineage>
        <taxon>Eukaryota</taxon>
        <taxon>Viridiplantae</taxon>
        <taxon>Streptophyta</taxon>
        <taxon>Embryophyta</taxon>
        <taxon>Tracheophyta</taxon>
        <taxon>Spermatophyta</taxon>
        <taxon>Magnoliopsida</taxon>
        <taxon>Liliopsida</taxon>
        <taxon>Poales</taxon>
        <taxon>Poaceae</taxon>
        <taxon>BOP clade</taxon>
        <taxon>Oryzoideae</taxon>
        <taxon>Oryzeae</taxon>
        <taxon>Oryzinae</taxon>
        <taxon>Oryza</taxon>
    </lineage>
</organism>
<dbReference type="PROSITE" id="PS50600">
    <property type="entry name" value="ULP_PROTEASE"/>
    <property type="match status" value="1"/>
</dbReference>
<dbReference type="HOGENOM" id="CLU_652792_0_0_1"/>
<dbReference type="Pfam" id="PF02902">
    <property type="entry name" value="Peptidase_C48"/>
    <property type="match status" value="1"/>
</dbReference>
<keyword evidence="2" id="KW-0645">Protease</keyword>
<reference evidence="7" key="1">
    <citation type="submission" date="2015-04" db="UniProtKB">
        <authorList>
            <consortium name="EnsemblPlants"/>
        </authorList>
    </citation>
    <scope>IDENTIFICATION</scope>
</reference>
<evidence type="ECO:0000256" key="3">
    <source>
        <dbReference type="ARBA" id="ARBA00022801"/>
    </source>
</evidence>
<dbReference type="GO" id="GO:0006508">
    <property type="term" value="P:proteolysis"/>
    <property type="evidence" value="ECO:0007669"/>
    <property type="project" value="UniProtKB-KW"/>
</dbReference>
<sequence>MGDLILDPYMEDAIMDHPCLAELLADQTSLPMFHPFSGGGTPQMHSSQTEEIPKTDNQNDGKNMDHKNSHQAFKITCIPDIGTAEAPHIIESDDDSLFEKNMVDTIGARLRRPHGRVSKPTHRSDSPFLYYKKTFASALKRSKEPKTTELSLQDEITINYMKQCDDDEKLLSSIDGIQLTYEFLRPLVNPKDSQIISKWLKGSVIDAYIMLIKDMQCESPREHGTAFLESTAHCQAWKTNGEQIGTRNKQYRDKRAKVTAKYLQHDMIFLPLNRNSTHWYVAVLNGAKEKTQILDSMRMDKSYYDKDKDLNNTIKGIEKFIQYARLEDGVENKWKNTKITNWPFCPMKVPQQSDSWSCGLHTLKFIQHWNGKELSPEFNEMDTTTTFKHKVAANLINSTINEVIEVQQDIKRLVTEANVGN</sequence>
<evidence type="ECO:0000259" key="6">
    <source>
        <dbReference type="PROSITE" id="PS50600"/>
    </source>
</evidence>
<dbReference type="GO" id="GO:0016926">
    <property type="term" value="P:protein desumoylation"/>
    <property type="evidence" value="ECO:0007669"/>
    <property type="project" value="TreeGrafter"/>
</dbReference>
<name>A0A0D9YUN1_9ORYZ</name>
<feature type="region of interest" description="Disordered" evidence="5">
    <location>
        <begin position="38"/>
        <end position="67"/>
    </location>
</feature>
<evidence type="ECO:0000313" key="8">
    <source>
        <dbReference type="Proteomes" id="UP000026961"/>
    </source>
</evidence>
<feature type="domain" description="Ubiquitin-like protease family profile" evidence="6">
    <location>
        <begin position="177"/>
        <end position="369"/>
    </location>
</feature>
<accession>A0A0D9YUN1</accession>
<dbReference type="InterPro" id="IPR003653">
    <property type="entry name" value="Peptidase_C48_C"/>
</dbReference>
<dbReference type="PANTHER" id="PTHR12606:SF155">
    <property type="entry name" value="OS04G0316900 PROTEIN"/>
    <property type="match status" value="1"/>
</dbReference>
<proteinExistence type="inferred from homology"/>
<evidence type="ECO:0000256" key="1">
    <source>
        <dbReference type="ARBA" id="ARBA00005234"/>
    </source>
</evidence>
<evidence type="ECO:0000313" key="7">
    <source>
        <dbReference type="EnsemblPlants" id="OGLUM02G23680.1"/>
    </source>
</evidence>
<comment type="similarity">
    <text evidence="1">Belongs to the peptidase C48 family.</text>
</comment>
<reference evidence="7" key="2">
    <citation type="submission" date="2018-05" db="EMBL/GenBank/DDBJ databases">
        <title>OgluRS3 (Oryza glumaepatula Reference Sequence Version 3).</title>
        <authorList>
            <person name="Zhang J."/>
            <person name="Kudrna D."/>
            <person name="Lee S."/>
            <person name="Talag J."/>
            <person name="Welchert J."/>
            <person name="Wing R.A."/>
        </authorList>
    </citation>
    <scope>NUCLEOTIDE SEQUENCE [LARGE SCALE GENOMIC DNA]</scope>
</reference>
<dbReference type="Gramene" id="OGLUM02G23680.1">
    <property type="protein sequence ID" value="OGLUM02G23680.1"/>
    <property type="gene ID" value="OGLUM02G23680"/>
</dbReference>
<dbReference type="Proteomes" id="UP000026961">
    <property type="component" value="Chromosome 2"/>
</dbReference>
<dbReference type="GO" id="GO:0005634">
    <property type="term" value="C:nucleus"/>
    <property type="evidence" value="ECO:0007669"/>
    <property type="project" value="TreeGrafter"/>
</dbReference>
<dbReference type="EnsemblPlants" id="OGLUM02G23680.1">
    <property type="protein sequence ID" value="OGLUM02G23680.1"/>
    <property type="gene ID" value="OGLUM02G23680"/>
</dbReference>
<dbReference type="SUPFAM" id="SSF54001">
    <property type="entry name" value="Cysteine proteinases"/>
    <property type="match status" value="1"/>
</dbReference>
<dbReference type="InterPro" id="IPR038765">
    <property type="entry name" value="Papain-like_cys_pep_sf"/>
</dbReference>
<dbReference type="Gene3D" id="3.40.395.10">
    <property type="entry name" value="Adenoviral Proteinase, Chain A"/>
    <property type="match status" value="1"/>
</dbReference>
<dbReference type="GO" id="GO:0016929">
    <property type="term" value="F:deSUMOylase activity"/>
    <property type="evidence" value="ECO:0007669"/>
    <property type="project" value="TreeGrafter"/>
</dbReference>